<dbReference type="EMBL" id="AOSK01000108">
    <property type="protein sequence ID" value="EYD74756.1"/>
    <property type="molecule type" value="Genomic_DNA"/>
</dbReference>
<keyword evidence="5" id="KW-1185">Reference proteome</keyword>
<comment type="caution">
    <text evidence="4">The sequence shown here is derived from an EMBL/GenBank/DDBJ whole genome shotgun (WGS) entry which is preliminary data.</text>
</comment>
<feature type="domain" description="CBS" evidence="3">
    <location>
        <begin position="72"/>
        <end position="131"/>
    </location>
</feature>
<dbReference type="HOGENOM" id="CLU_040681_12_0_5"/>
<keyword evidence="1 2" id="KW-0129">CBS domain</keyword>
<organism evidence="4 5">
    <name type="scientific">Rubellimicrobium mesophilum DSM 19309</name>
    <dbReference type="NCBI Taxonomy" id="442562"/>
    <lineage>
        <taxon>Bacteria</taxon>
        <taxon>Pseudomonadati</taxon>
        <taxon>Pseudomonadota</taxon>
        <taxon>Alphaproteobacteria</taxon>
        <taxon>Rhodobacterales</taxon>
        <taxon>Roseobacteraceae</taxon>
        <taxon>Rubellimicrobium</taxon>
    </lineage>
</organism>
<name>A0A017HK66_9RHOB</name>
<gene>
    <name evidence="4" type="ORF">Rumeso_03709</name>
</gene>
<dbReference type="SMART" id="SM00116">
    <property type="entry name" value="CBS"/>
    <property type="match status" value="2"/>
</dbReference>
<accession>A0A017HK66</accession>
<dbReference type="Gene3D" id="3.10.580.10">
    <property type="entry name" value="CBS-domain"/>
    <property type="match status" value="1"/>
</dbReference>
<proteinExistence type="predicted"/>
<dbReference type="STRING" id="442562.Rumeso_03709"/>
<evidence type="ECO:0000259" key="3">
    <source>
        <dbReference type="PROSITE" id="PS51371"/>
    </source>
</evidence>
<reference evidence="4 5" key="1">
    <citation type="submission" date="2013-02" db="EMBL/GenBank/DDBJ databases">
        <authorList>
            <person name="Fiebig A."/>
            <person name="Goeker M."/>
            <person name="Klenk H.-P.P."/>
        </authorList>
    </citation>
    <scope>NUCLEOTIDE SEQUENCE [LARGE SCALE GENOMIC DNA]</scope>
    <source>
        <strain evidence="4 5">DSM 19309</strain>
    </source>
</reference>
<feature type="domain" description="CBS" evidence="3">
    <location>
        <begin position="7"/>
        <end position="65"/>
    </location>
</feature>
<dbReference type="PROSITE" id="PS51371">
    <property type="entry name" value="CBS"/>
    <property type="match status" value="2"/>
</dbReference>
<dbReference type="SUPFAM" id="SSF54631">
    <property type="entry name" value="CBS-domain pair"/>
    <property type="match status" value="1"/>
</dbReference>
<dbReference type="Pfam" id="PF00571">
    <property type="entry name" value="CBS"/>
    <property type="match status" value="2"/>
</dbReference>
<dbReference type="RefSeq" id="WP_037280130.1">
    <property type="nucleotide sequence ID" value="NZ_KK088570.1"/>
</dbReference>
<dbReference type="OrthoDB" id="9802114at2"/>
<evidence type="ECO:0000256" key="1">
    <source>
        <dbReference type="ARBA" id="ARBA00023122"/>
    </source>
</evidence>
<dbReference type="InterPro" id="IPR000644">
    <property type="entry name" value="CBS_dom"/>
</dbReference>
<sequence>MRVGDIMSRHVEFIPGDATVVEAAELMGELDVGALPVGRAEELEGIVTDRDILYRVVAKGLGGAEVLVRDVATRPVIGCGTEDTLQAAMDLMATHSIRRLAVRDGEGRVVGWITLADLARHLLVGSEPLQVSLRALSEAPAQAR</sequence>
<evidence type="ECO:0000313" key="4">
    <source>
        <dbReference type="EMBL" id="EYD74756.1"/>
    </source>
</evidence>
<evidence type="ECO:0000256" key="2">
    <source>
        <dbReference type="PROSITE-ProRule" id="PRU00703"/>
    </source>
</evidence>
<dbReference type="PATRIC" id="fig|442562.3.peg.3656"/>
<evidence type="ECO:0000313" key="5">
    <source>
        <dbReference type="Proteomes" id="UP000019666"/>
    </source>
</evidence>
<dbReference type="PANTHER" id="PTHR43080">
    <property type="entry name" value="CBS DOMAIN-CONTAINING PROTEIN CBSX3, MITOCHONDRIAL"/>
    <property type="match status" value="1"/>
</dbReference>
<protein>
    <submittedName>
        <fullName evidence="4">Putative signal transduction protein with CBS domain protein</fullName>
    </submittedName>
</protein>
<dbReference type="Proteomes" id="UP000019666">
    <property type="component" value="Unassembled WGS sequence"/>
</dbReference>
<dbReference type="InterPro" id="IPR046342">
    <property type="entry name" value="CBS_dom_sf"/>
</dbReference>
<dbReference type="InterPro" id="IPR051257">
    <property type="entry name" value="Diverse_CBS-Domain"/>
</dbReference>
<dbReference type="AlphaFoldDB" id="A0A017HK66"/>
<dbReference type="PANTHER" id="PTHR43080:SF2">
    <property type="entry name" value="CBS DOMAIN-CONTAINING PROTEIN"/>
    <property type="match status" value="1"/>
</dbReference>